<dbReference type="Proteomes" id="UP000324705">
    <property type="component" value="Chromosome 3B"/>
</dbReference>
<comment type="cofactor">
    <cofactor evidence="1">
        <name>Fe cation</name>
        <dbReference type="ChEBI" id="CHEBI:24875"/>
    </cofactor>
</comment>
<evidence type="ECO:0000256" key="4">
    <source>
        <dbReference type="ARBA" id="ARBA00023002"/>
    </source>
</evidence>
<comment type="similarity">
    <text evidence="2 6">Belongs to the iron/ascorbate-dependent oxidoreductase family.</text>
</comment>
<dbReference type="InterPro" id="IPR005123">
    <property type="entry name" value="Oxoglu/Fe-dep_dioxygenase_dom"/>
</dbReference>
<evidence type="ECO:0000256" key="5">
    <source>
        <dbReference type="ARBA" id="ARBA00023004"/>
    </source>
</evidence>
<protein>
    <recommendedName>
        <fullName evidence="7">Fe2OG dioxygenase domain-containing protein</fullName>
    </recommendedName>
</protein>
<dbReference type="EMBL" id="LT934116">
    <property type="protein sequence ID" value="VAH84900.1"/>
    <property type="molecule type" value="Genomic_DNA"/>
</dbReference>
<proteinExistence type="inferred from homology"/>
<dbReference type="OMA" id="MTLHHYP"/>
<dbReference type="SUPFAM" id="SSF51197">
    <property type="entry name" value="Clavaminate synthase-like"/>
    <property type="match status" value="1"/>
</dbReference>
<gene>
    <name evidence="8" type="ORF">TRITD_3Bv1G257440</name>
</gene>
<keyword evidence="3 6" id="KW-0479">Metal-binding</keyword>
<dbReference type="GO" id="GO:0046872">
    <property type="term" value="F:metal ion binding"/>
    <property type="evidence" value="ECO:0007669"/>
    <property type="project" value="UniProtKB-KW"/>
</dbReference>
<evidence type="ECO:0000313" key="8">
    <source>
        <dbReference type="EMBL" id="VAH84900.1"/>
    </source>
</evidence>
<evidence type="ECO:0000256" key="2">
    <source>
        <dbReference type="ARBA" id="ARBA00008056"/>
    </source>
</evidence>
<keyword evidence="4 6" id="KW-0560">Oxidoreductase</keyword>
<dbReference type="PROSITE" id="PS51471">
    <property type="entry name" value="FE2OG_OXY"/>
    <property type="match status" value="1"/>
</dbReference>
<dbReference type="AlphaFoldDB" id="A0A9R1QWZ6"/>
<evidence type="ECO:0000256" key="1">
    <source>
        <dbReference type="ARBA" id="ARBA00001962"/>
    </source>
</evidence>
<dbReference type="FunFam" id="2.60.120.330:FF:000046">
    <property type="entry name" value="Os09g0353700 protein"/>
    <property type="match status" value="1"/>
</dbReference>
<evidence type="ECO:0000256" key="3">
    <source>
        <dbReference type="ARBA" id="ARBA00022723"/>
    </source>
</evidence>
<evidence type="ECO:0000259" key="7">
    <source>
        <dbReference type="PROSITE" id="PS51471"/>
    </source>
</evidence>
<dbReference type="InterPro" id="IPR050295">
    <property type="entry name" value="Plant_2OG-oxidoreductases"/>
</dbReference>
<reference evidence="8 9" key="1">
    <citation type="submission" date="2017-09" db="EMBL/GenBank/DDBJ databases">
        <authorList>
            <consortium name="International Durum Wheat Genome Sequencing Consortium (IDWGSC)"/>
            <person name="Milanesi L."/>
        </authorList>
    </citation>
    <scope>NUCLEOTIDE SEQUENCE [LARGE SCALE GENOMIC DNA]</scope>
    <source>
        <strain evidence="9">cv. Svevo</strain>
    </source>
</reference>
<dbReference type="PANTHER" id="PTHR47991">
    <property type="entry name" value="OXOGLUTARATE/IRON-DEPENDENT DIOXYGENASE"/>
    <property type="match status" value="1"/>
</dbReference>
<evidence type="ECO:0000256" key="6">
    <source>
        <dbReference type="RuleBase" id="RU003682"/>
    </source>
</evidence>
<dbReference type="Gramene" id="TRITD3Bv1G257440.1">
    <property type="protein sequence ID" value="TRITD3Bv1G257440.1"/>
    <property type="gene ID" value="TRITD3Bv1G257440"/>
</dbReference>
<keyword evidence="9" id="KW-1185">Reference proteome</keyword>
<dbReference type="InterPro" id="IPR044861">
    <property type="entry name" value="IPNS-like_FE2OG_OXY"/>
</dbReference>
<sequence length="351" mass="39046">MESVGDKVISRAQITGTFTDSTVIPDRYVRSDEARDGVVVGDDESYELPVVDMARLLDPESSEAEVAKPGSACRDWGFFQLTNHGVDETIVQDMKDNTVQFFGLPLEKKKAVAIQAGGLEGFGHHYSRASCEKLDWAESLILVTEHKEQRNIRFWPADPSTFRDALDKYSMEMSDLTSRLMPFMASDLGVEQETLVGTFQGKKQSVAFHYYPQCRHPEKVIGITPHHDGLALTLLLHVDDTPGLQVRKNGTWYPVKPLPGALVINVGDILQILTNGTYKSVEHRVLPDVEKGRATVVMFQHACVAGMVKPLPELGEAAYRAIEKVEYIKGNFRALAEGTWFVDSLKINHGT</sequence>
<evidence type="ECO:0000313" key="9">
    <source>
        <dbReference type="Proteomes" id="UP000324705"/>
    </source>
</evidence>
<dbReference type="InterPro" id="IPR027443">
    <property type="entry name" value="IPNS-like_sf"/>
</dbReference>
<organism evidence="8 9">
    <name type="scientific">Triticum turgidum subsp. durum</name>
    <name type="common">Durum wheat</name>
    <name type="synonym">Triticum durum</name>
    <dbReference type="NCBI Taxonomy" id="4567"/>
    <lineage>
        <taxon>Eukaryota</taxon>
        <taxon>Viridiplantae</taxon>
        <taxon>Streptophyta</taxon>
        <taxon>Embryophyta</taxon>
        <taxon>Tracheophyta</taxon>
        <taxon>Spermatophyta</taxon>
        <taxon>Magnoliopsida</taxon>
        <taxon>Liliopsida</taxon>
        <taxon>Poales</taxon>
        <taxon>Poaceae</taxon>
        <taxon>BOP clade</taxon>
        <taxon>Pooideae</taxon>
        <taxon>Triticodae</taxon>
        <taxon>Triticeae</taxon>
        <taxon>Triticinae</taxon>
        <taxon>Triticum</taxon>
    </lineage>
</organism>
<dbReference type="Pfam" id="PF14226">
    <property type="entry name" value="DIOX_N"/>
    <property type="match status" value="1"/>
</dbReference>
<feature type="domain" description="Fe2OG dioxygenase" evidence="7">
    <location>
        <begin position="202"/>
        <end position="302"/>
    </location>
</feature>
<name>A0A9R1QWZ6_TRITD</name>
<keyword evidence="5 6" id="KW-0408">Iron</keyword>
<dbReference type="Gene3D" id="2.60.120.330">
    <property type="entry name" value="B-lactam Antibiotic, Isopenicillin N Synthase, Chain"/>
    <property type="match status" value="1"/>
</dbReference>
<dbReference type="Pfam" id="PF03171">
    <property type="entry name" value="2OG-FeII_Oxy"/>
    <property type="match status" value="1"/>
</dbReference>
<dbReference type="GO" id="GO:0016491">
    <property type="term" value="F:oxidoreductase activity"/>
    <property type="evidence" value="ECO:0007669"/>
    <property type="project" value="UniProtKB-KW"/>
</dbReference>
<accession>A0A9R1QWZ6</accession>
<dbReference type="InterPro" id="IPR026992">
    <property type="entry name" value="DIOX_N"/>
</dbReference>